<dbReference type="EMBL" id="LAZR01066656">
    <property type="protein sequence ID" value="KKK53138.1"/>
    <property type="molecule type" value="Genomic_DNA"/>
</dbReference>
<sequence length="72" mass="8117">MSGQVWDVDPSNLYTAHELAPIGNANRDDYNALPECVKSIITEKDYNGMGHEQRAALVEDLTTPDEEEMYDE</sequence>
<name>A0A0F8W961_9ZZZZ</name>
<dbReference type="AlphaFoldDB" id="A0A0F8W961"/>
<evidence type="ECO:0000313" key="1">
    <source>
        <dbReference type="EMBL" id="KKK53138.1"/>
    </source>
</evidence>
<organism evidence="1">
    <name type="scientific">marine sediment metagenome</name>
    <dbReference type="NCBI Taxonomy" id="412755"/>
    <lineage>
        <taxon>unclassified sequences</taxon>
        <taxon>metagenomes</taxon>
        <taxon>ecological metagenomes</taxon>
    </lineage>
</organism>
<proteinExistence type="predicted"/>
<comment type="caution">
    <text evidence="1">The sequence shown here is derived from an EMBL/GenBank/DDBJ whole genome shotgun (WGS) entry which is preliminary data.</text>
</comment>
<gene>
    <name evidence="1" type="ORF">LCGC14_3097780</name>
</gene>
<reference evidence="1" key="1">
    <citation type="journal article" date="2015" name="Nature">
        <title>Complex archaea that bridge the gap between prokaryotes and eukaryotes.</title>
        <authorList>
            <person name="Spang A."/>
            <person name="Saw J.H."/>
            <person name="Jorgensen S.L."/>
            <person name="Zaremba-Niedzwiedzka K."/>
            <person name="Martijn J."/>
            <person name="Lind A.E."/>
            <person name="van Eijk R."/>
            <person name="Schleper C."/>
            <person name="Guy L."/>
            <person name="Ettema T.J."/>
        </authorList>
    </citation>
    <scope>NUCLEOTIDE SEQUENCE</scope>
</reference>
<accession>A0A0F8W961</accession>
<protein>
    <submittedName>
        <fullName evidence="1">Uncharacterized protein</fullName>
    </submittedName>
</protein>